<name>A0A1E5P178_9ACTN</name>
<organism evidence="2 3">
    <name type="scientific">Streptomyces agglomeratus</name>
    <dbReference type="NCBI Taxonomy" id="285458"/>
    <lineage>
        <taxon>Bacteria</taxon>
        <taxon>Bacillati</taxon>
        <taxon>Actinomycetota</taxon>
        <taxon>Actinomycetes</taxon>
        <taxon>Kitasatosporales</taxon>
        <taxon>Streptomycetaceae</taxon>
        <taxon>Streptomyces</taxon>
    </lineage>
</organism>
<sequence>MTETAAYGSSDQHTEAFMALPKIGNIYTLRTQQLEGVATYWYGSYMDPEVSGKYVIHWTDEADSCLILASVAKCPLDGNNVMFASLPGHIMWADPDKQIRDFPVGDIPDDYREGGIWRVEQSTENGGCILWNRAHAQYAQSDGATIQFVDDRKDATTFYFDEQPGGFPEVAKLGRMEPPRLAAPELTDYSDPPENTPWQIAGEVAVPYFLIADDHGHDAQWQGQHSPYYIIRRWSSWNKVQWRVHPALNTEVHSWSTTEGTTEEAAADVDRTLNLSVTAEASFGIKGFSASVSTTIETGLSVKTSKKWSRSYSKLVNGSYTVGPAEADLAVGDWFRQDKYCIYRAQGGGDILEFTVTHPGTRVSRTYMRPTKK</sequence>
<dbReference type="Proteomes" id="UP000095759">
    <property type="component" value="Unassembled WGS sequence"/>
</dbReference>
<dbReference type="AlphaFoldDB" id="A0A1E5P178"/>
<proteinExistence type="predicted"/>
<protein>
    <recommendedName>
        <fullName evidence="1">Insecticidal crystal toxin domain-containing protein</fullName>
    </recommendedName>
</protein>
<reference evidence="2 3" key="1">
    <citation type="submission" date="2016-08" db="EMBL/GenBank/DDBJ databases">
        <title>Complete genome sequence of Streptomyces agglomeratus strain 6-3-2, a novel anti-MRSA actinomycete isolated from Wuli of Tebit, China.</title>
        <authorList>
            <person name="Chen X."/>
        </authorList>
    </citation>
    <scope>NUCLEOTIDE SEQUENCE [LARGE SCALE GENOMIC DNA]</scope>
    <source>
        <strain evidence="2 3">6-3-2</strain>
    </source>
</reference>
<dbReference type="Pfam" id="PF05431">
    <property type="entry name" value="Toxin_10"/>
    <property type="match status" value="1"/>
</dbReference>
<dbReference type="EMBL" id="MEHJ01000001">
    <property type="protein sequence ID" value="OEJ23269.1"/>
    <property type="molecule type" value="Genomic_DNA"/>
</dbReference>
<evidence type="ECO:0000313" key="2">
    <source>
        <dbReference type="EMBL" id="OEJ23269.1"/>
    </source>
</evidence>
<evidence type="ECO:0000259" key="1">
    <source>
        <dbReference type="Pfam" id="PF05431"/>
    </source>
</evidence>
<evidence type="ECO:0000313" key="3">
    <source>
        <dbReference type="Proteomes" id="UP000095759"/>
    </source>
</evidence>
<gene>
    <name evidence="2" type="ORF">AS594_00835</name>
</gene>
<dbReference type="STRING" id="285458.BGM19_36060"/>
<dbReference type="InterPro" id="IPR008872">
    <property type="entry name" value="Toxin_P42"/>
</dbReference>
<dbReference type="GO" id="GO:0090729">
    <property type="term" value="F:toxin activity"/>
    <property type="evidence" value="ECO:0007669"/>
    <property type="project" value="InterPro"/>
</dbReference>
<accession>A0A1E5P178</accession>
<keyword evidence="3" id="KW-1185">Reference proteome</keyword>
<feature type="domain" description="Insecticidal crystal toxin" evidence="1">
    <location>
        <begin position="201"/>
        <end position="367"/>
    </location>
</feature>
<comment type="caution">
    <text evidence="2">The sequence shown here is derived from an EMBL/GenBank/DDBJ whole genome shotgun (WGS) entry which is preliminary data.</text>
</comment>